<feature type="transmembrane region" description="Helical" evidence="1">
    <location>
        <begin position="6"/>
        <end position="25"/>
    </location>
</feature>
<accession>A0A8X8GZ50</accession>
<comment type="caution">
    <text evidence="2">The sequence shown here is derived from an EMBL/GenBank/DDBJ whole genome shotgun (WGS) entry which is preliminary data.</text>
</comment>
<dbReference type="Proteomes" id="UP000665944">
    <property type="component" value="Unassembled WGS sequence"/>
</dbReference>
<protein>
    <submittedName>
        <fullName evidence="2">Uncharacterized protein</fullName>
    </submittedName>
</protein>
<organism evidence="2 3">
    <name type="scientific">Staphylococcus hominis</name>
    <dbReference type="NCBI Taxonomy" id="1290"/>
    <lineage>
        <taxon>Bacteria</taxon>
        <taxon>Bacillati</taxon>
        <taxon>Bacillota</taxon>
        <taxon>Bacilli</taxon>
        <taxon>Bacillales</taxon>
        <taxon>Staphylococcaceae</taxon>
        <taxon>Staphylococcus</taxon>
    </lineage>
</organism>
<dbReference type="AlphaFoldDB" id="A0A8X8GZ50"/>
<name>A0A8X8GZ50_STAHO</name>
<proteinExistence type="predicted"/>
<keyword evidence="3" id="KW-1185">Reference proteome</keyword>
<dbReference type="EMBL" id="JAGHKT020000019">
    <property type="protein sequence ID" value="MCM5673136.1"/>
    <property type="molecule type" value="Genomic_DNA"/>
</dbReference>
<gene>
    <name evidence="2" type="ORF">J7T32_010335</name>
</gene>
<keyword evidence="1" id="KW-0472">Membrane</keyword>
<keyword evidence="1" id="KW-0812">Transmembrane</keyword>
<keyword evidence="1" id="KW-1133">Transmembrane helix</keyword>
<evidence type="ECO:0000256" key="1">
    <source>
        <dbReference type="SAM" id="Phobius"/>
    </source>
</evidence>
<sequence>MWIVIVMSIIIILLIISIGAAISRINELKELVQFKPYNTMYIDHQHKLVQMTLKGKASPEQKEQVEITMQSYIDDGYKVLVLDDTFTLRIETNE</sequence>
<reference evidence="2 3" key="1">
    <citation type="submission" date="2022-06" db="EMBL/GenBank/DDBJ databases">
        <title>Staphylococcus hominis ShoR14 genome sequence.</title>
        <authorList>
            <person name="Yeo C.C."/>
            <person name="Chew C.H."/>
            <person name="Che Hamzah A.M."/>
            <person name="Al-Trad E.I."/>
        </authorList>
    </citation>
    <scope>NUCLEOTIDE SEQUENCE [LARGE SCALE GENOMIC DNA]</scope>
    <source>
        <strain evidence="2 3">ShoR14</strain>
    </source>
</reference>
<dbReference type="RefSeq" id="WP_061544533.1">
    <property type="nucleotide sequence ID" value="NZ_JAGHKT020000019.1"/>
</dbReference>
<evidence type="ECO:0000313" key="3">
    <source>
        <dbReference type="Proteomes" id="UP000665944"/>
    </source>
</evidence>
<evidence type="ECO:0000313" key="2">
    <source>
        <dbReference type="EMBL" id="MCM5673136.1"/>
    </source>
</evidence>